<keyword evidence="3" id="KW-1185">Reference proteome</keyword>
<accession>A0A8J2HUQ8</accession>
<feature type="region of interest" description="Disordered" evidence="1">
    <location>
        <begin position="1"/>
        <end position="47"/>
    </location>
</feature>
<evidence type="ECO:0000313" key="3">
    <source>
        <dbReference type="Proteomes" id="UP000676310"/>
    </source>
</evidence>
<evidence type="ECO:0000256" key="1">
    <source>
        <dbReference type="SAM" id="MobiDB-lite"/>
    </source>
</evidence>
<dbReference type="RefSeq" id="XP_043163545.1">
    <property type="nucleotide sequence ID" value="XM_043307610.1"/>
</dbReference>
<dbReference type="EMBL" id="CAJRGZ010000004">
    <property type="protein sequence ID" value="CAG5136929.1"/>
    <property type="molecule type" value="Genomic_DNA"/>
</dbReference>
<name>A0A8J2HUQ8_9PLEO</name>
<dbReference type="AlphaFoldDB" id="A0A8J2HUQ8"/>
<comment type="caution">
    <text evidence="2">The sequence shown here is derived from an EMBL/GenBank/DDBJ whole genome shotgun (WGS) entry which is preliminary data.</text>
</comment>
<evidence type="ECO:0000313" key="2">
    <source>
        <dbReference type="EMBL" id="CAG5136929.1"/>
    </source>
</evidence>
<organism evidence="2 3">
    <name type="scientific">Alternaria atra</name>
    <dbReference type="NCBI Taxonomy" id="119953"/>
    <lineage>
        <taxon>Eukaryota</taxon>
        <taxon>Fungi</taxon>
        <taxon>Dikarya</taxon>
        <taxon>Ascomycota</taxon>
        <taxon>Pezizomycotina</taxon>
        <taxon>Dothideomycetes</taxon>
        <taxon>Pleosporomycetidae</taxon>
        <taxon>Pleosporales</taxon>
        <taxon>Pleosporineae</taxon>
        <taxon>Pleosporaceae</taxon>
        <taxon>Alternaria</taxon>
        <taxon>Alternaria sect. Ulocladioides</taxon>
    </lineage>
</organism>
<reference evidence="2" key="1">
    <citation type="submission" date="2021-05" db="EMBL/GenBank/DDBJ databases">
        <authorList>
            <person name="Stam R."/>
        </authorList>
    </citation>
    <scope>NUCLEOTIDE SEQUENCE</scope>
    <source>
        <strain evidence="2">CS162</strain>
    </source>
</reference>
<feature type="region of interest" description="Disordered" evidence="1">
    <location>
        <begin position="219"/>
        <end position="252"/>
    </location>
</feature>
<feature type="compositionally biased region" description="Pro residues" evidence="1">
    <location>
        <begin position="31"/>
        <end position="47"/>
    </location>
</feature>
<dbReference type="Proteomes" id="UP000676310">
    <property type="component" value="Unassembled WGS sequence"/>
</dbReference>
<protein>
    <submittedName>
        <fullName evidence="2">Uncharacterized protein</fullName>
    </submittedName>
</protein>
<dbReference type="GeneID" id="67013062"/>
<proteinExistence type="predicted"/>
<gene>
    <name evidence="2" type="ORF">ALTATR162_LOCUS17</name>
</gene>
<sequence>MYPPTPPSSPVEWSGGAHSPPSSSVSSNIPMFPPAPPPPPAPAPFVPPLTRSLRAEDLQPDHLKLDKEGRVLITRGLYAFFTTDDKLETPVEQQDGLCHVKLVEFAGMVSLLAHRQDATDFHALAKTLLVRLQELARPEKTMTASRYRQEQIVKLFGRHVVYHDTGKILKRSGVLQGIVGPTDYYYIKMRICGSDTWEMPASLQSLADATIMVYEDKAGEDKAGEDKAGEWVNCNEHDDKPINAGQGDDRGS</sequence>